<sequence length="83" mass="9470">MNREEVLNIVIKNIKINVDSLEETEIDPKKSMAEYGTSSLDIVEIVNSSLRELKIKVPRTQIANLMNINDLVDMLTKVKNEQV</sequence>
<feature type="domain" description="Carrier" evidence="1">
    <location>
        <begin position="4"/>
        <end position="79"/>
    </location>
</feature>
<evidence type="ECO:0000259" key="1">
    <source>
        <dbReference type="PROSITE" id="PS50075"/>
    </source>
</evidence>
<protein>
    <submittedName>
        <fullName evidence="2">Acyl carrier protein</fullName>
    </submittedName>
</protein>
<dbReference type="Gene3D" id="1.10.1200.10">
    <property type="entry name" value="ACP-like"/>
    <property type="match status" value="1"/>
</dbReference>
<dbReference type="PROSITE" id="PS50075">
    <property type="entry name" value="CARRIER"/>
    <property type="match status" value="1"/>
</dbReference>
<dbReference type="InterPro" id="IPR009081">
    <property type="entry name" value="PP-bd_ACP"/>
</dbReference>
<organism evidence="2">
    <name type="scientific">Nostoc sp. 'Peltigera membranacea cyanobiont'</name>
    <dbReference type="NCBI Taxonomy" id="414689"/>
    <lineage>
        <taxon>Bacteria</taxon>
        <taxon>Bacillati</taxon>
        <taxon>Cyanobacteriota</taxon>
        <taxon>Cyanophyceae</taxon>
        <taxon>Nostocales</taxon>
        <taxon>Nostocaceae</taxon>
        <taxon>Nostoc</taxon>
        <taxon>Nostoc cyanobionts</taxon>
    </lineage>
</organism>
<dbReference type="AlphaFoldDB" id="M4TB46"/>
<evidence type="ECO:0000313" key="2">
    <source>
        <dbReference type="EMBL" id="AGH69805.1"/>
    </source>
</evidence>
<proteinExistence type="predicted"/>
<reference evidence="2" key="1">
    <citation type="journal article" date="2013" name="Proc. Natl. Acad. Sci. U.S.A.">
        <title>Metagenomic natural product discovery in lichen provides evidence for a family of biosynthetic pathways in diverse symbioses.</title>
        <authorList>
            <person name="Kampa A."/>
            <person name="Gagunashvili A.N."/>
            <person name="Gulder T.A."/>
            <person name="Morinaka B.I."/>
            <person name="Daolio C."/>
            <person name="Godejohann M."/>
            <person name="Miao V.P."/>
            <person name="Piel J."/>
            <person name="Andresson O.S."/>
        </authorList>
    </citation>
    <scope>NUCLEOTIDE SEQUENCE</scope>
</reference>
<dbReference type="InterPro" id="IPR036736">
    <property type="entry name" value="ACP-like_sf"/>
</dbReference>
<name>M4TB46_9NOSO</name>
<accession>M4TB46</accession>
<dbReference type="EMBL" id="KC407995">
    <property type="protein sequence ID" value="AGH69805.1"/>
    <property type="molecule type" value="Genomic_DNA"/>
</dbReference>
<dbReference type="Pfam" id="PF00550">
    <property type="entry name" value="PP-binding"/>
    <property type="match status" value="1"/>
</dbReference>
<dbReference type="SUPFAM" id="SSF47336">
    <property type="entry name" value="ACP-like"/>
    <property type="match status" value="1"/>
</dbReference>